<dbReference type="eggNOG" id="COG0482">
    <property type="taxonomic scope" value="Bacteria"/>
</dbReference>
<dbReference type="Proteomes" id="UP000000517">
    <property type="component" value="Chromosome"/>
</dbReference>
<organism evidence="12 13">
    <name type="scientific">Fibrobacter succinogenes (strain ATCC 19169 / S85)</name>
    <dbReference type="NCBI Taxonomy" id="59374"/>
    <lineage>
        <taxon>Bacteria</taxon>
        <taxon>Pseudomonadati</taxon>
        <taxon>Fibrobacterota</taxon>
        <taxon>Fibrobacteria</taxon>
        <taxon>Fibrobacterales</taxon>
        <taxon>Fibrobacteraceae</taxon>
        <taxon>Fibrobacter</taxon>
    </lineage>
</organism>
<accession>D9SAH6</accession>
<dbReference type="AlphaFoldDB" id="D9SAH6"/>
<evidence type="ECO:0000256" key="6">
    <source>
        <dbReference type="ARBA" id="ARBA00022884"/>
    </source>
</evidence>
<dbReference type="EMBL" id="CP002158">
    <property type="protein sequence ID" value="ADL24967.1"/>
    <property type="molecule type" value="Genomic_DNA"/>
</dbReference>
<dbReference type="EC" id="2.8.1.13" evidence="9"/>
<proteinExistence type="inferred from homology"/>
<dbReference type="InterPro" id="IPR023382">
    <property type="entry name" value="MnmA-like_central_sf"/>
</dbReference>
<protein>
    <recommendedName>
        <fullName evidence="9">tRNA-specific 2-thiouridylase MnmA</fullName>
        <ecNumber evidence="9">2.8.1.13</ecNumber>
    </recommendedName>
</protein>
<feature type="domain" description="tRNA-specific 2-thiouridylase MnmA-like C-terminal" evidence="10">
    <location>
        <begin position="314"/>
        <end position="388"/>
    </location>
</feature>
<dbReference type="InterPro" id="IPR046885">
    <property type="entry name" value="MnmA-like_C"/>
</dbReference>
<dbReference type="InterPro" id="IPR004506">
    <property type="entry name" value="MnmA-like"/>
</dbReference>
<comment type="subcellular location">
    <subcellularLocation>
        <location evidence="9">Cytoplasm</location>
    </subcellularLocation>
</comment>
<dbReference type="NCBIfam" id="NF001138">
    <property type="entry name" value="PRK00143.1"/>
    <property type="match status" value="1"/>
</dbReference>
<evidence type="ECO:0000256" key="7">
    <source>
        <dbReference type="ARBA" id="ARBA00023157"/>
    </source>
</evidence>
<dbReference type="FunFam" id="2.30.30.280:FF:000001">
    <property type="entry name" value="tRNA-specific 2-thiouridylase MnmA"/>
    <property type="match status" value="1"/>
</dbReference>
<dbReference type="Gene3D" id="2.30.30.280">
    <property type="entry name" value="Adenine nucleotide alpha hydrolases-like domains"/>
    <property type="match status" value="1"/>
</dbReference>
<keyword evidence="5 9" id="KW-0067">ATP-binding</keyword>
<dbReference type="InterPro" id="IPR046884">
    <property type="entry name" value="MnmA-like_central"/>
</dbReference>
<feature type="binding site" evidence="9">
    <location>
        <position position="60"/>
    </location>
    <ligand>
        <name>ATP</name>
        <dbReference type="ChEBI" id="CHEBI:30616"/>
    </ligand>
</feature>
<dbReference type="GO" id="GO:0002143">
    <property type="term" value="P:tRNA wobble position uridine thiolation"/>
    <property type="evidence" value="ECO:0007669"/>
    <property type="project" value="TreeGrafter"/>
</dbReference>
<dbReference type="SUPFAM" id="SSF52402">
    <property type="entry name" value="Adenine nucleotide alpha hydrolases-like"/>
    <property type="match status" value="1"/>
</dbReference>
<dbReference type="HOGENOM" id="CLU_035188_0_0_0"/>
<comment type="catalytic activity">
    <reaction evidence="8 9">
        <text>S-sulfanyl-L-cysteinyl-[protein] + uridine(34) in tRNA + AH2 + ATP = 2-thiouridine(34) in tRNA + L-cysteinyl-[protein] + A + AMP + diphosphate + H(+)</text>
        <dbReference type="Rhea" id="RHEA:47032"/>
        <dbReference type="Rhea" id="RHEA-COMP:10131"/>
        <dbReference type="Rhea" id="RHEA-COMP:11726"/>
        <dbReference type="Rhea" id="RHEA-COMP:11727"/>
        <dbReference type="Rhea" id="RHEA-COMP:11728"/>
        <dbReference type="ChEBI" id="CHEBI:13193"/>
        <dbReference type="ChEBI" id="CHEBI:15378"/>
        <dbReference type="ChEBI" id="CHEBI:17499"/>
        <dbReference type="ChEBI" id="CHEBI:29950"/>
        <dbReference type="ChEBI" id="CHEBI:30616"/>
        <dbReference type="ChEBI" id="CHEBI:33019"/>
        <dbReference type="ChEBI" id="CHEBI:61963"/>
        <dbReference type="ChEBI" id="CHEBI:65315"/>
        <dbReference type="ChEBI" id="CHEBI:87170"/>
        <dbReference type="ChEBI" id="CHEBI:456215"/>
        <dbReference type="EC" id="2.8.1.13"/>
    </reaction>
</comment>
<dbReference type="InterPro" id="IPR014729">
    <property type="entry name" value="Rossmann-like_a/b/a_fold"/>
</dbReference>
<evidence type="ECO:0000256" key="3">
    <source>
        <dbReference type="ARBA" id="ARBA00022694"/>
    </source>
</evidence>
<keyword evidence="6 9" id="KW-0694">RNA-binding</keyword>
<dbReference type="PATRIC" id="fig|59374.8.peg.1470"/>
<dbReference type="STRING" id="59374.FSU_1528"/>
<dbReference type="KEGG" id="fsc:FSU_1528"/>
<dbReference type="Pfam" id="PF20259">
    <property type="entry name" value="tRNA_Me_trans_M"/>
    <property type="match status" value="1"/>
</dbReference>
<dbReference type="Gene3D" id="3.40.50.620">
    <property type="entry name" value="HUPs"/>
    <property type="match status" value="1"/>
</dbReference>
<evidence type="ECO:0000313" key="12">
    <source>
        <dbReference type="EMBL" id="ADL24967.1"/>
    </source>
</evidence>
<dbReference type="PANTHER" id="PTHR11933">
    <property type="entry name" value="TRNA 5-METHYLAMINOMETHYL-2-THIOURIDYLATE -METHYLTRANSFERASE"/>
    <property type="match status" value="1"/>
</dbReference>
<evidence type="ECO:0000259" key="10">
    <source>
        <dbReference type="Pfam" id="PF20258"/>
    </source>
</evidence>
<gene>
    <name evidence="12" type="primary">trmU_2</name>
    <name evidence="9" type="synonym">mnmA</name>
    <name evidence="12" type="ordered locus">FSU_1528</name>
</gene>
<keyword evidence="1 9" id="KW-0820">tRNA-binding</keyword>
<name>D9SAH6_FIBSS</name>
<dbReference type="GO" id="GO:0000049">
    <property type="term" value="F:tRNA binding"/>
    <property type="evidence" value="ECO:0007669"/>
    <property type="project" value="UniProtKB-KW"/>
</dbReference>
<reference evidence="13" key="1">
    <citation type="submission" date="2010-08" db="EMBL/GenBank/DDBJ databases">
        <title>Complete sequence of Fibrobacter succinogenes subsp. succinogenes S85.</title>
        <authorList>
            <person name="Durkin A.S."/>
            <person name="Nelson K.E."/>
            <person name="Morrison M."/>
            <person name="Forsberg C.W."/>
            <person name="Wilson D.B."/>
            <person name="Russell J.B."/>
            <person name="Cann I.K.O."/>
            <person name="Mackie R.I."/>
            <person name="White B.A."/>
        </authorList>
    </citation>
    <scope>NUCLEOTIDE SEQUENCE [LARGE SCALE GENOMIC DNA]</scope>
    <source>
        <strain evidence="13">ATCC 19169 / S85</strain>
    </source>
</reference>
<dbReference type="GO" id="GO:0103016">
    <property type="term" value="F:tRNA-uridine 2-sulfurtransferase activity"/>
    <property type="evidence" value="ECO:0007669"/>
    <property type="project" value="UniProtKB-EC"/>
</dbReference>
<dbReference type="Pfam" id="PF20258">
    <property type="entry name" value="tRNA_Me_trans_C"/>
    <property type="match status" value="1"/>
</dbReference>
<dbReference type="Pfam" id="PF03054">
    <property type="entry name" value="tRNA_Me_trans"/>
    <property type="match status" value="1"/>
</dbReference>
<comment type="similarity">
    <text evidence="9">Belongs to the MnmA/TRMU family.</text>
</comment>
<evidence type="ECO:0000259" key="11">
    <source>
        <dbReference type="Pfam" id="PF20259"/>
    </source>
</evidence>
<dbReference type="CDD" id="cd01998">
    <property type="entry name" value="MnmA_TRMU-like"/>
    <property type="match status" value="1"/>
</dbReference>
<evidence type="ECO:0000256" key="5">
    <source>
        <dbReference type="ARBA" id="ARBA00022840"/>
    </source>
</evidence>
<evidence type="ECO:0000256" key="4">
    <source>
        <dbReference type="ARBA" id="ARBA00022741"/>
    </source>
</evidence>
<feature type="binding site" evidence="9">
    <location>
        <begin position="34"/>
        <end position="41"/>
    </location>
    <ligand>
        <name>ATP</name>
        <dbReference type="ChEBI" id="CHEBI:30616"/>
    </ligand>
</feature>
<feature type="domain" description="tRNA-specific 2-thiouridylase MnmA-like central" evidence="11">
    <location>
        <begin position="248"/>
        <end position="302"/>
    </location>
</feature>
<keyword evidence="9" id="KW-0963">Cytoplasm</keyword>
<feature type="site" description="Interaction with tRNA" evidence="9">
    <location>
        <position position="372"/>
    </location>
</feature>
<comment type="function">
    <text evidence="9">Catalyzes the 2-thiolation of uridine at the wobble position (U34) of tRNA, leading to the formation of s(2)U34.</text>
</comment>
<dbReference type="GO" id="GO:0008168">
    <property type="term" value="F:methyltransferase activity"/>
    <property type="evidence" value="ECO:0007669"/>
    <property type="project" value="UniProtKB-KW"/>
</dbReference>
<dbReference type="PANTHER" id="PTHR11933:SF5">
    <property type="entry name" value="MITOCHONDRIAL TRNA-SPECIFIC 2-THIOURIDYLASE 1"/>
    <property type="match status" value="1"/>
</dbReference>
<feature type="binding site" evidence="9">
    <location>
        <position position="160"/>
    </location>
    <ligand>
        <name>ATP</name>
        <dbReference type="ChEBI" id="CHEBI:30616"/>
    </ligand>
</feature>
<dbReference type="GO" id="GO:0005737">
    <property type="term" value="C:cytoplasm"/>
    <property type="evidence" value="ECO:0007669"/>
    <property type="project" value="UniProtKB-SubCell"/>
</dbReference>
<feature type="active site" description="Nucleophile" evidence="9">
    <location>
        <position position="134"/>
    </location>
</feature>
<evidence type="ECO:0000256" key="9">
    <source>
        <dbReference type="HAMAP-Rule" id="MF_00144"/>
    </source>
</evidence>
<dbReference type="Gene3D" id="2.40.30.10">
    <property type="entry name" value="Translation factors"/>
    <property type="match status" value="1"/>
</dbReference>
<feature type="site" description="Interaction with tRNA" evidence="9">
    <location>
        <position position="161"/>
    </location>
</feature>
<keyword evidence="12" id="KW-0489">Methyltransferase</keyword>
<keyword evidence="2 9" id="KW-0808">Transferase</keyword>
<dbReference type="NCBIfam" id="TIGR00420">
    <property type="entry name" value="trmU"/>
    <property type="match status" value="1"/>
</dbReference>
<dbReference type="HAMAP" id="MF_00144">
    <property type="entry name" value="tRNA_thiouridyl_MnmA"/>
    <property type="match status" value="1"/>
</dbReference>
<evidence type="ECO:0000256" key="8">
    <source>
        <dbReference type="ARBA" id="ARBA00051542"/>
    </source>
</evidence>
<keyword evidence="3 9" id="KW-0819">tRNA processing</keyword>
<sequence length="390" mass="42662">MFYTTHCHPGLVPGSPIFKKNGFNMSQKKRVAVGLSGGVDSALSAYLLKKQGYEVVGMTMATWDDSVKMPAVEGREGCYGPSEDKNIEEAKLVAERLGIPHYVVPVAEDYKREVLDYFRAEYRAGRTPNPCVRCNQSIKFGALQHAARKLGIDFDYFATGHYARLDFKNPDVPFLYEALDEHKDQTYFLSRLSAEQLSTVIFPLGGMQKADVKALAKEIGWDDFATKRESQDFIECGDYSVLFDESDNVPGDFIDVNGKVLGKHKGIVHYTIGQRKGLNIGGQAEPLYVVAIDAHHNQVILGPRSALSCTEVSAVDLNLMVSETSPLLKEPLTAHIRLGHKGATARITALDTAAGTISVKFDEPQFASAPGQVLVLYADKGVVASAIIGK</sequence>
<evidence type="ECO:0000256" key="1">
    <source>
        <dbReference type="ARBA" id="ARBA00022555"/>
    </source>
</evidence>
<keyword evidence="4 9" id="KW-0547">Nucleotide-binding</keyword>
<evidence type="ECO:0000313" key="13">
    <source>
        <dbReference type="Proteomes" id="UP000000517"/>
    </source>
</evidence>
<keyword evidence="7" id="KW-1015">Disulfide bond</keyword>
<evidence type="ECO:0000256" key="2">
    <source>
        <dbReference type="ARBA" id="ARBA00022679"/>
    </source>
</evidence>
<dbReference type="GO" id="GO:0032259">
    <property type="term" value="P:methylation"/>
    <property type="evidence" value="ECO:0007669"/>
    <property type="project" value="UniProtKB-KW"/>
</dbReference>
<feature type="region of interest" description="Interaction with tRNA" evidence="9">
    <location>
        <begin position="183"/>
        <end position="185"/>
    </location>
</feature>
<comment type="caution">
    <text evidence="9">Lacks conserved residue(s) required for the propagation of feature annotation.</text>
</comment>
<dbReference type="GO" id="GO:0005524">
    <property type="term" value="F:ATP binding"/>
    <property type="evidence" value="ECO:0007669"/>
    <property type="project" value="UniProtKB-KW"/>
</dbReference>